<evidence type="ECO:0000259" key="13">
    <source>
        <dbReference type="PROSITE" id="PS51671"/>
    </source>
</evidence>
<dbReference type="InterPro" id="IPR036291">
    <property type="entry name" value="NAD(P)-bd_dom_sf"/>
</dbReference>
<keyword evidence="9 14" id="KW-0560">Oxidoreductase</keyword>
<sequence>MMATPVRVGVIGLGTVGQGVLRLLHENAAEITRRVGRPVIVTDAATRTPSRARDCKLDGIHLWPDAQRLVAEAEVDILVELIGGTGVARELTLAAIARGKPVVTANKALLAEHGNEIFGAAAAKGGVVAFEAAVAGGIPIIKAIREGLAGNVIDGVAGIINGTCNYILTQMAAKGQSFGDALADAQRLGYAEADPTFDVEGVDAAHKLAILAALAFGMPLAFDAIAVEGITAVTPQDIEIAKVFGYRIKLLGIAKRHGGGVELRVHPTLVPDDALLAKVDGVLNAVVVHGNAVGQVGFYGRGAGGDATASAVVADILDIARALSADTRHAVPALAYQPDALRPLPVVPIRDAPSAFYLRLRVADEAGVLSQITAILAAHDISVEAILQREPRGGEDATIALITSIIPGHRFDDALAEMQKLPFVRAGATRFRVEKFD</sequence>
<dbReference type="Gene3D" id="3.30.360.10">
    <property type="entry name" value="Dihydrodipicolinate Reductase, domain 2"/>
    <property type="match status" value="1"/>
</dbReference>
<dbReference type="Pfam" id="PF03447">
    <property type="entry name" value="NAD_binding_3"/>
    <property type="match status" value="1"/>
</dbReference>
<dbReference type="InterPro" id="IPR019811">
    <property type="entry name" value="HDH_CS"/>
</dbReference>
<feature type="domain" description="ACT" evidence="13">
    <location>
        <begin position="357"/>
        <end position="433"/>
    </location>
</feature>
<dbReference type="NCBIfam" id="NF004976">
    <property type="entry name" value="PRK06349.1"/>
    <property type="match status" value="1"/>
</dbReference>
<evidence type="ECO:0000313" key="14">
    <source>
        <dbReference type="EMBL" id="MES0874224.1"/>
    </source>
</evidence>
<keyword evidence="10" id="KW-0486">Methionine biosynthesis</keyword>
<dbReference type="PROSITE" id="PS01042">
    <property type="entry name" value="HOMOSER_DHGENASE"/>
    <property type="match status" value="1"/>
</dbReference>
<dbReference type="Proteomes" id="UP001465331">
    <property type="component" value="Unassembled WGS sequence"/>
</dbReference>
<evidence type="ECO:0000256" key="5">
    <source>
        <dbReference type="ARBA" id="ARBA00013376"/>
    </source>
</evidence>
<keyword evidence="6" id="KW-0028">Amino-acid biosynthesis</keyword>
<dbReference type="PIRSF" id="PIRSF000098">
    <property type="entry name" value="Homoser_dehydrog"/>
    <property type="match status" value="1"/>
</dbReference>
<accession>A0ABV2ACJ5</accession>
<dbReference type="PANTHER" id="PTHR43331:SF1">
    <property type="entry name" value="HOMOSERINE DEHYDROGENASE"/>
    <property type="match status" value="1"/>
</dbReference>
<dbReference type="InterPro" id="IPR002912">
    <property type="entry name" value="ACT_dom"/>
</dbReference>
<evidence type="ECO:0000256" key="9">
    <source>
        <dbReference type="ARBA" id="ARBA00023002"/>
    </source>
</evidence>
<evidence type="ECO:0000256" key="11">
    <source>
        <dbReference type="ARBA" id="ARBA00049031"/>
    </source>
</evidence>
<organism evidence="14 15">
    <name type="scientific">Sinimarinibacterium thermocellulolyticum</name>
    <dbReference type="NCBI Taxonomy" id="3170016"/>
    <lineage>
        <taxon>Bacteria</taxon>
        <taxon>Pseudomonadati</taxon>
        <taxon>Pseudomonadota</taxon>
        <taxon>Gammaproteobacteria</taxon>
        <taxon>Nevskiales</taxon>
        <taxon>Nevskiaceae</taxon>
        <taxon>Sinimarinibacterium</taxon>
    </lineage>
</organism>
<keyword evidence="15" id="KW-1185">Reference proteome</keyword>
<dbReference type="PANTHER" id="PTHR43331">
    <property type="entry name" value="HOMOSERINE DEHYDROGENASE"/>
    <property type="match status" value="1"/>
</dbReference>
<evidence type="ECO:0000256" key="2">
    <source>
        <dbReference type="ARBA" id="ARBA00005062"/>
    </source>
</evidence>
<evidence type="ECO:0000256" key="1">
    <source>
        <dbReference type="ARBA" id="ARBA00005056"/>
    </source>
</evidence>
<dbReference type="GO" id="GO:0004412">
    <property type="term" value="F:homoserine dehydrogenase activity"/>
    <property type="evidence" value="ECO:0007669"/>
    <property type="project" value="UniProtKB-EC"/>
</dbReference>
<comment type="catalytic activity">
    <reaction evidence="11">
        <text>L-homoserine + NAD(+) = L-aspartate 4-semialdehyde + NADH + H(+)</text>
        <dbReference type="Rhea" id="RHEA:15757"/>
        <dbReference type="ChEBI" id="CHEBI:15378"/>
        <dbReference type="ChEBI" id="CHEBI:57476"/>
        <dbReference type="ChEBI" id="CHEBI:57540"/>
        <dbReference type="ChEBI" id="CHEBI:57945"/>
        <dbReference type="ChEBI" id="CHEBI:537519"/>
        <dbReference type="EC" id="1.1.1.3"/>
    </reaction>
    <physiologicalReaction direction="right-to-left" evidence="11">
        <dbReference type="Rhea" id="RHEA:15759"/>
    </physiologicalReaction>
</comment>
<dbReference type="InterPro" id="IPR001342">
    <property type="entry name" value="HDH_cat"/>
</dbReference>
<evidence type="ECO:0000256" key="7">
    <source>
        <dbReference type="ARBA" id="ARBA00022697"/>
    </source>
</evidence>
<keyword evidence="7" id="KW-0791">Threonine biosynthesis</keyword>
<dbReference type="RefSeq" id="WP_352889277.1">
    <property type="nucleotide sequence ID" value="NZ_JBEPIJ010000009.1"/>
</dbReference>
<dbReference type="Pfam" id="PF00742">
    <property type="entry name" value="Homoserine_dh"/>
    <property type="match status" value="1"/>
</dbReference>
<dbReference type="Gene3D" id="3.30.70.260">
    <property type="match status" value="1"/>
</dbReference>
<dbReference type="EC" id="1.1.1.3" evidence="4"/>
<comment type="caution">
    <text evidence="14">The sequence shown here is derived from an EMBL/GenBank/DDBJ whole genome shotgun (WGS) entry which is preliminary data.</text>
</comment>
<dbReference type="InterPro" id="IPR005106">
    <property type="entry name" value="Asp/hSer_DH_NAD-bd"/>
</dbReference>
<dbReference type="EMBL" id="JBEPIJ010000009">
    <property type="protein sequence ID" value="MES0874224.1"/>
    <property type="molecule type" value="Genomic_DNA"/>
</dbReference>
<protein>
    <recommendedName>
        <fullName evidence="5">Homoserine dehydrogenase</fullName>
        <ecNumber evidence="4">1.1.1.3</ecNumber>
    </recommendedName>
</protein>
<evidence type="ECO:0000313" key="15">
    <source>
        <dbReference type="Proteomes" id="UP001465331"/>
    </source>
</evidence>
<dbReference type="Gene3D" id="3.40.50.720">
    <property type="entry name" value="NAD(P)-binding Rossmann-like Domain"/>
    <property type="match status" value="1"/>
</dbReference>
<evidence type="ECO:0000256" key="12">
    <source>
        <dbReference type="RuleBase" id="RU004171"/>
    </source>
</evidence>
<evidence type="ECO:0000256" key="8">
    <source>
        <dbReference type="ARBA" id="ARBA00022857"/>
    </source>
</evidence>
<comment type="similarity">
    <text evidence="3 12">Belongs to the homoserine dehydrogenase family.</text>
</comment>
<dbReference type="InterPro" id="IPR045865">
    <property type="entry name" value="ACT-like_dom_sf"/>
</dbReference>
<comment type="pathway">
    <text evidence="1">Amino-acid biosynthesis; L-threonine biosynthesis; L-threonine from L-aspartate: step 3/5.</text>
</comment>
<dbReference type="SUPFAM" id="SSF55347">
    <property type="entry name" value="Glyceraldehyde-3-phosphate dehydrogenase-like, C-terminal domain"/>
    <property type="match status" value="1"/>
</dbReference>
<dbReference type="SUPFAM" id="SSF55021">
    <property type="entry name" value="ACT-like"/>
    <property type="match status" value="1"/>
</dbReference>
<dbReference type="CDD" id="cd04881">
    <property type="entry name" value="ACT_HSDH-Hom"/>
    <property type="match status" value="1"/>
</dbReference>
<dbReference type="Pfam" id="PF01842">
    <property type="entry name" value="ACT"/>
    <property type="match status" value="1"/>
</dbReference>
<dbReference type="SUPFAM" id="SSF51735">
    <property type="entry name" value="NAD(P)-binding Rossmann-fold domains"/>
    <property type="match status" value="1"/>
</dbReference>
<name>A0ABV2ACJ5_9GAMM</name>
<dbReference type="PROSITE" id="PS51671">
    <property type="entry name" value="ACT"/>
    <property type="match status" value="1"/>
</dbReference>
<evidence type="ECO:0000256" key="6">
    <source>
        <dbReference type="ARBA" id="ARBA00022605"/>
    </source>
</evidence>
<evidence type="ECO:0000256" key="3">
    <source>
        <dbReference type="ARBA" id="ARBA00006753"/>
    </source>
</evidence>
<reference evidence="14 15" key="1">
    <citation type="submission" date="2024-06" db="EMBL/GenBank/DDBJ databases">
        <authorList>
            <person name="Li Z."/>
            <person name="Jiang Y."/>
        </authorList>
    </citation>
    <scope>NUCLEOTIDE SEQUENCE [LARGE SCALE GENOMIC DNA]</scope>
    <source>
        <strain evidence="14 15">HSW-8</strain>
    </source>
</reference>
<comment type="pathway">
    <text evidence="2">Amino-acid biosynthesis; L-methionine biosynthesis via de novo pathway; L-homoserine from L-aspartate: step 3/3.</text>
</comment>
<proteinExistence type="inferred from homology"/>
<gene>
    <name evidence="14" type="ORF">ABSH63_09430</name>
</gene>
<evidence type="ECO:0000256" key="10">
    <source>
        <dbReference type="ARBA" id="ARBA00023167"/>
    </source>
</evidence>
<keyword evidence="8" id="KW-0521">NADP</keyword>
<evidence type="ECO:0000256" key="4">
    <source>
        <dbReference type="ARBA" id="ARBA00013213"/>
    </source>
</evidence>
<dbReference type="InterPro" id="IPR016204">
    <property type="entry name" value="HDH"/>
</dbReference>